<dbReference type="InterPro" id="IPR008268">
    <property type="entry name" value="Peptidase_S16_AS"/>
</dbReference>
<dbReference type="InterPro" id="IPR015947">
    <property type="entry name" value="PUA-like_sf"/>
</dbReference>
<evidence type="ECO:0000256" key="14">
    <source>
        <dbReference type="RuleBase" id="RU000591"/>
    </source>
</evidence>
<dbReference type="SUPFAM" id="SSF52540">
    <property type="entry name" value="P-loop containing nucleoside triphosphate hydrolases"/>
    <property type="match status" value="1"/>
</dbReference>
<dbReference type="InterPro" id="IPR027543">
    <property type="entry name" value="Lon_bac"/>
</dbReference>
<sequence>MKELNLPLIPVRDVVIFPNAVVPISLKREKSILALEEALLDNKQVFLSMQKLSDVENPNPDEIFLIGTIATVNSVHRIPDGTINIVVHGENRAEVVKYSQMEPFYKVVLKVHEKENVELAGQSEALLKAVVEQFRQGLALGKTIPMDMLPFVFDTSDPLKTLDVIVFSLDLTTSEKQRLLESNSLLERLKIVSEFINHDLSVLSTARNIQDKTAEELGKSAKEAFLREQMRTIERELGIKEEQEEYAEIEQKIKNGGMPTDVAEKAMKELGRLKKMPPISPEVSFLRNYLDWLVDLPWKIVKEISVDITKAAHVLDNDHYGLKKAKTRILEYLAVQKLVGKVRGPILCFYGPPGVGKTSIGRSIAKSLERKFVKISLGGIRDEAELRGHRRTYVGALPGRIIQGMKSAGSKNPVFMLDEIDKVGNDFRGDPSAALLEALDPEQNFAFSDHYLEVAYDLSDVLFIATANSLETIPPALRDRMEIVEFPGYTEEEKLHIAKDYLVPKQLEAHGLKKTHLRFEDDAISSIITSYTREAGVRNLEREIASVDRKIAKAITEGKRIPDEITPRNLEKYLGPIRFRPWALEKKDEVGVSTGLAWTEAGGDVLSIESTLMNGKGNLILTGHLGDIMKESAQAALSYARAKADQLEVPQDFYKDKDVHIHVPAGAIPKDGPSAGITMATSLISSITGIPIRHEVGMTGEITLRGKVLEIGGIKEKVLAAHRAGLKTIIIPTNNQRDLQDIPVKTRKDLKFVYAENMDDVLKAALVHYPSFQYKSKPEIETPYSTLA</sequence>
<comment type="similarity">
    <text evidence="9 10 13 14">Belongs to the peptidase S16 family.</text>
</comment>
<evidence type="ECO:0000259" key="16">
    <source>
        <dbReference type="PROSITE" id="PS51787"/>
    </source>
</evidence>
<evidence type="ECO:0000313" key="17">
    <source>
        <dbReference type="EMBL" id="OGY28456.1"/>
    </source>
</evidence>
<evidence type="ECO:0000259" key="15">
    <source>
        <dbReference type="PROSITE" id="PS51786"/>
    </source>
</evidence>
<dbReference type="InterPro" id="IPR003593">
    <property type="entry name" value="AAA+_ATPase"/>
</dbReference>
<reference evidence="17 18" key="1">
    <citation type="journal article" date="2016" name="Nat. Commun.">
        <title>Thousands of microbial genomes shed light on interconnected biogeochemical processes in an aquifer system.</title>
        <authorList>
            <person name="Anantharaman K."/>
            <person name="Brown C.T."/>
            <person name="Hug L.A."/>
            <person name="Sharon I."/>
            <person name="Castelle C.J."/>
            <person name="Probst A.J."/>
            <person name="Thomas B.C."/>
            <person name="Singh A."/>
            <person name="Wilkins M.J."/>
            <person name="Karaoz U."/>
            <person name="Brodie E.L."/>
            <person name="Williams K.H."/>
            <person name="Hubbard S.S."/>
            <person name="Banfield J.F."/>
        </authorList>
    </citation>
    <scope>NUCLEOTIDE SEQUENCE [LARGE SCALE GENOMIC DNA]</scope>
</reference>
<proteinExistence type="evidence at transcript level"/>
<dbReference type="FunFam" id="3.40.50.300:FF:000382">
    <property type="entry name" value="Lon protease homolog 2, peroxisomal"/>
    <property type="match status" value="1"/>
</dbReference>
<keyword evidence="6 9" id="KW-0720">Serine protease</keyword>
<keyword evidence="3 9" id="KW-0645">Protease</keyword>
<dbReference type="GO" id="GO:0004176">
    <property type="term" value="F:ATP-dependent peptidase activity"/>
    <property type="evidence" value="ECO:0007669"/>
    <property type="project" value="UniProtKB-UniRule"/>
</dbReference>
<organism evidence="17 18">
    <name type="scientific">Candidatus Woykebacteria bacterium RIFCSPHIGHO2_02_FULL_43_16b</name>
    <dbReference type="NCBI Taxonomy" id="1802601"/>
    <lineage>
        <taxon>Bacteria</taxon>
        <taxon>Candidatus Woykeibacteriota</taxon>
    </lineage>
</organism>
<dbReference type="GO" id="GO:0005524">
    <property type="term" value="F:ATP binding"/>
    <property type="evidence" value="ECO:0007669"/>
    <property type="project" value="UniProtKB-UniRule"/>
</dbReference>
<name>A0A1G1WL68_9BACT</name>
<evidence type="ECO:0000256" key="2">
    <source>
        <dbReference type="ARBA" id="ARBA00022490"/>
    </source>
</evidence>
<comment type="subunit">
    <text evidence="9 10">Homohexamer. Organized in a ring with a central cavity.</text>
</comment>
<evidence type="ECO:0000256" key="6">
    <source>
        <dbReference type="ARBA" id="ARBA00022825"/>
    </source>
</evidence>
<dbReference type="PROSITE" id="PS51786">
    <property type="entry name" value="LON_PROTEOLYTIC"/>
    <property type="match status" value="1"/>
</dbReference>
<feature type="domain" description="Lon N-terminal" evidence="16">
    <location>
        <begin position="6"/>
        <end position="200"/>
    </location>
</feature>
<keyword evidence="4 9" id="KW-0547">Nucleotide-binding</keyword>
<dbReference type="InterPro" id="IPR027417">
    <property type="entry name" value="P-loop_NTPase"/>
</dbReference>
<dbReference type="Pfam" id="PF00004">
    <property type="entry name" value="AAA"/>
    <property type="match status" value="1"/>
</dbReference>
<dbReference type="Gene3D" id="1.20.58.1480">
    <property type="match status" value="1"/>
</dbReference>
<comment type="induction">
    <text evidence="9">By heat shock.</text>
</comment>
<keyword evidence="8 9" id="KW-0346">Stress response</keyword>
<dbReference type="InterPro" id="IPR054594">
    <property type="entry name" value="Lon_lid"/>
</dbReference>
<dbReference type="PIRSF" id="PIRSF001174">
    <property type="entry name" value="Lon_proteas"/>
    <property type="match status" value="1"/>
</dbReference>
<dbReference type="EMBL" id="MHCX01000051">
    <property type="protein sequence ID" value="OGY28456.1"/>
    <property type="molecule type" value="Genomic_DNA"/>
</dbReference>
<dbReference type="SMART" id="SM00382">
    <property type="entry name" value="AAA"/>
    <property type="match status" value="1"/>
</dbReference>
<evidence type="ECO:0000313" key="18">
    <source>
        <dbReference type="Proteomes" id="UP000177821"/>
    </source>
</evidence>
<evidence type="ECO:0000256" key="10">
    <source>
        <dbReference type="PIRNR" id="PIRNR001174"/>
    </source>
</evidence>
<dbReference type="GO" id="GO:0005737">
    <property type="term" value="C:cytoplasm"/>
    <property type="evidence" value="ECO:0007669"/>
    <property type="project" value="UniProtKB-SubCell"/>
</dbReference>
<dbReference type="GO" id="GO:0034605">
    <property type="term" value="P:cellular response to heat"/>
    <property type="evidence" value="ECO:0007669"/>
    <property type="project" value="UniProtKB-UniRule"/>
</dbReference>
<dbReference type="Proteomes" id="UP000177821">
    <property type="component" value="Unassembled WGS sequence"/>
</dbReference>
<dbReference type="Gene3D" id="1.20.5.5270">
    <property type="match status" value="1"/>
</dbReference>
<protein>
    <recommendedName>
        <fullName evidence="9 10">Lon protease</fullName>
        <ecNumber evidence="9 10">3.4.21.53</ecNumber>
    </recommendedName>
    <alternativeName>
        <fullName evidence="9">ATP-dependent protease La</fullName>
    </alternativeName>
</protein>
<dbReference type="HAMAP" id="MF_01973">
    <property type="entry name" value="lon_bact"/>
    <property type="match status" value="1"/>
</dbReference>
<dbReference type="InterPro" id="IPR008269">
    <property type="entry name" value="Lon_proteolytic"/>
</dbReference>
<gene>
    <name evidence="9" type="primary">lon</name>
    <name evidence="17" type="ORF">A3J50_01650</name>
</gene>
<dbReference type="PROSITE" id="PS01046">
    <property type="entry name" value="LON_SER"/>
    <property type="match status" value="1"/>
</dbReference>
<evidence type="ECO:0000256" key="8">
    <source>
        <dbReference type="ARBA" id="ARBA00023016"/>
    </source>
</evidence>
<dbReference type="InterPro" id="IPR003111">
    <property type="entry name" value="Lon_prtase_N"/>
</dbReference>
<dbReference type="InterPro" id="IPR004815">
    <property type="entry name" value="Lon_bac/euk-typ"/>
</dbReference>
<comment type="caution">
    <text evidence="17">The sequence shown here is derived from an EMBL/GenBank/DDBJ whole genome shotgun (WGS) entry which is preliminary data.</text>
</comment>
<dbReference type="PROSITE" id="PS51787">
    <property type="entry name" value="LON_N"/>
    <property type="match status" value="1"/>
</dbReference>
<evidence type="ECO:0000256" key="12">
    <source>
        <dbReference type="PIRSR" id="PIRSR001174-2"/>
    </source>
</evidence>
<evidence type="ECO:0000256" key="13">
    <source>
        <dbReference type="PROSITE-ProRule" id="PRU01122"/>
    </source>
</evidence>
<evidence type="ECO:0000256" key="11">
    <source>
        <dbReference type="PIRSR" id="PIRSR001174-1"/>
    </source>
</evidence>
<feature type="binding site" evidence="9 12">
    <location>
        <begin position="351"/>
        <end position="358"/>
    </location>
    <ligand>
        <name>ATP</name>
        <dbReference type="ChEBI" id="CHEBI:30616"/>
    </ligand>
</feature>
<accession>A0A1G1WL68</accession>
<keyword evidence="7 9" id="KW-0067">ATP-binding</keyword>
<feature type="domain" description="Lon proteolytic" evidence="15">
    <location>
        <begin position="587"/>
        <end position="768"/>
    </location>
</feature>
<feature type="active site" evidence="9 11">
    <location>
        <position position="674"/>
    </location>
</feature>
<dbReference type="InterPro" id="IPR003959">
    <property type="entry name" value="ATPase_AAA_core"/>
</dbReference>
<dbReference type="InterPro" id="IPR027065">
    <property type="entry name" value="Lon_Prtase"/>
</dbReference>
<comment type="catalytic activity">
    <reaction evidence="9 10 13">
        <text>Hydrolysis of proteins in presence of ATP.</text>
        <dbReference type="EC" id="3.4.21.53"/>
    </reaction>
</comment>
<dbReference type="Gene3D" id="1.10.8.60">
    <property type="match status" value="1"/>
</dbReference>
<keyword evidence="5 9" id="KW-0378">Hydrolase</keyword>
<dbReference type="GO" id="GO:0043565">
    <property type="term" value="F:sequence-specific DNA binding"/>
    <property type="evidence" value="ECO:0007669"/>
    <property type="project" value="UniProtKB-UniRule"/>
</dbReference>
<dbReference type="SMART" id="SM00464">
    <property type="entry name" value="LON"/>
    <property type="match status" value="1"/>
</dbReference>
<dbReference type="PRINTS" id="PR00830">
    <property type="entry name" value="ENDOLAPTASE"/>
</dbReference>
<dbReference type="Gene3D" id="3.30.230.10">
    <property type="match status" value="1"/>
</dbReference>
<dbReference type="EC" id="3.4.21.53" evidence="9 10"/>
<dbReference type="InterPro" id="IPR046336">
    <property type="entry name" value="Lon_prtase_N_sf"/>
</dbReference>
<evidence type="ECO:0000256" key="1">
    <source>
        <dbReference type="ARBA" id="ARBA00004496"/>
    </source>
</evidence>
<evidence type="ECO:0000256" key="4">
    <source>
        <dbReference type="ARBA" id="ARBA00022741"/>
    </source>
</evidence>
<comment type="subcellular location">
    <subcellularLocation>
        <location evidence="1 9 10">Cytoplasm</location>
    </subcellularLocation>
</comment>
<feature type="active site" evidence="9 11">
    <location>
        <position position="717"/>
    </location>
</feature>
<keyword evidence="2 9" id="KW-0963">Cytoplasm</keyword>
<dbReference type="Gene3D" id="2.30.130.40">
    <property type="entry name" value="LON domain-like"/>
    <property type="match status" value="1"/>
</dbReference>
<dbReference type="PANTHER" id="PTHR10046">
    <property type="entry name" value="ATP DEPENDENT LON PROTEASE FAMILY MEMBER"/>
    <property type="match status" value="1"/>
</dbReference>
<evidence type="ECO:0000256" key="5">
    <source>
        <dbReference type="ARBA" id="ARBA00022801"/>
    </source>
</evidence>
<comment type="function">
    <text evidence="9">ATP-dependent serine protease that mediates the selective degradation of mutant and abnormal proteins as well as certain short-lived regulatory proteins. Required for cellular homeostasis and for survival from DNA damage and developmental changes induced by stress. Degrades polypeptides processively to yield small peptide fragments that are 5 to 10 amino acids long. Binds to DNA in a double-stranded, site-specific manner.</text>
</comment>
<dbReference type="Pfam" id="PF02190">
    <property type="entry name" value="LON_substr_bdg"/>
    <property type="match status" value="1"/>
</dbReference>
<dbReference type="Pfam" id="PF05362">
    <property type="entry name" value="Lon_C"/>
    <property type="match status" value="1"/>
</dbReference>
<dbReference type="Gene3D" id="3.40.50.300">
    <property type="entry name" value="P-loop containing nucleotide triphosphate hydrolases"/>
    <property type="match status" value="1"/>
</dbReference>
<dbReference type="NCBIfam" id="TIGR00763">
    <property type="entry name" value="lon"/>
    <property type="match status" value="1"/>
</dbReference>
<dbReference type="InterPro" id="IPR014721">
    <property type="entry name" value="Ribsml_uS5_D2-typ_fold_subgr"/>
</dbReference>
<dbReference type="InterPro" id="IPR020568">
    <property type="entry name" value="Ribosomal_Su5_D2-typ_SF"/>
</dbReference>
<dbReference type="CDD" id="cd19500">
    <property type="entry name" value="RecA-like_Lon"/>
    <property type="match status" value="1"/>
</dbReference>
<dbReference type="GO" id="GO:0004252">
    <property type="term" value="F:serine-type endopeptidase activity"/>
    <property type="evidence" value="ECO:0007669"/>
    <property type="project" value="UniProtKB-UniRule"/>
</dbReference>
<evidence type="ECO:0000256" key="7">
    <source>
        <dbReference type="ARBA" id="ARBA00022840"/>
    </source>
</evidence>
<dbReference type="SUPFAM" id="SSF88697">
    <property type="entry name" value="PUA domain-like"/>
    <property type="match status" value="1"/>
</dbReference>
<dbReference type="SUPFAM" id="SSF54211">
    <property type="entry name" value="Ribosomal protein S5 domain 2-like"/>
    <property type="match status" value="1"/>
</dbReference>
<evidence type="ECO:0000256" key="9">
    <source>
        <dbReference type="HAMAP-Rule" id="MF_01973"/>
    </source>
</evidence>
<dbReference type="GO" id="GO:0016887">
    <property type="term" value="F:ATP hydrolysis activity"/>
    <property type="evidence" value="ECO:0007669"/>
    <property type="project" value="UniProtKB-UniRule"/>
</dbReference>
<dbReference type="Pfam" id="PF22667">
    <property type="entry name" value="Lon_lid"/>
    <property type="match status" value="1"/>
</dbReference>
<dbReference type="AlphaFoldDB" id="A0A1G1WL68"/>
<dbReference type="FunFam" id="1.20.5.5270:FF:000002">
    <property type="entry name" value="Lon protease homolog"/>
    <property type="match status" value="1"/>
</dbReference>
<dbReference type="GO" id="GO:0006515">
    <property type="term" value="P:protein quality control for misfolded or incompletely synthesized proteins"/>
    <property type="evidence" value="ECO:0007669"/>
    <property type="project" value="UniProtKB-UniRule"/>
</dbReference>
<evidence type="ECO:0000256" key="3">
    <source>
        <dbReference type="ARBA" id="ARBA00022670"/>
    </source>
</evidence>